<evidence type="ECO:0000256" key="1">
    <source>
        <dbReference type="ARBA" id="ARBA00023098"/>
    </source>
</evidence>
<keyword evidence="2" id="KW-0413">Isomerase</keyword>
<evidence type="ECO:0000313" key="3">
    <source>
        <dbReference type="Proteomes" id="UP000470470"/>
    </source>
</evidence>
<dbReference type="RefSeq" id="WP_162392662.1">
    <property type="nucleotide sequence ID" value="NZ_JAABOZ010000002.1"/>
</dbReference>
<dbReference type="FunFam" id="3.90.226.10:FF:000049">
    <property type="entry name" value="Enoyl-CoA delta isomerase 3"/>
    <property type="match status" value="1"/>
</dbReference>
<dbReference type="PANTHER" id="PTHR11941">
    <property type="entry name" value="ENOYL-COA HYDRATASE-RELATED"/>
    <property type="match status" value="1"/>
</dbReference>
<dbReference type="Pfam" id="PF00378">
    <property type="entry name" value="ECH_1"/>
    <property type="match status" value="1"/>
</dbReference>
<dbReference type="Gene3D" id="3.90.226.10">
    <property type="entry name" value="2-enoyl-CoA Hydratase, Chain A, domain 1"/>
    <property type="match status" value="1"/>
</dbReference>
<dbReference type="EMBL" id="JAAGWK010000009">
    <property type="protein sequence ID" value="NEL53764.1"/>
    <property type="molecule type" value="Genomic_DNA"/>
</dbReference>
<reference evidence="2 3" key="1">
    <citation type="submission" date="2020-02" db="EMBL/GenBank/DDBJ databases">
        <title>The whole genome sequence of CPCC 205119.</title>
        <authorList>
            <person name="Jiang Z."/>
        </authorList>
    </citation>
    <scope>NUCLEOTIDE SEQUENCE [LARGE SCALE GENOMIC DNA]</scope>
    <source>
        <strain evidence="2 3">CPCC 205119</strain>
    </source>
</reference>
<dbReference type="CDD" id="cd06558">
    <property type="entry name" value="crotonase-like"/>
    <property type="match status" value="1"/>
</dbReference>
<keyword evidence="3" id="KW-1185">Reference proteome</keyword>
<keyword evidence="1" id="KW-0443">Lipid metabolism</keyword>
<proteinExistence type="predicted"/>
<dbReference type="InterPro" id="IPR001753">
    <property type="entry name" value="Enoyl-CoA_hydra/iso"/>
</dbReference>
<protein>
    <submittedName>
        <fullName evidence="2">Enoyl-CoA hydratase/isomerase family protein</fullName>
    </submittedName>
</protein>
<dbReference type="SUPFAM" id="SSF52096">
    <property type="entry name" value="ClpP/crotonase"/>
    <property type="match status" value="1"/>
</dbReference>
<accession>A0A7K3WBL0</accession>
<dbReference type="AlphaFoldDB" id="A0A7K3WBL0"/>
<organism evidence="2 3">
    <name type="scientific">Goekera deserti</name>
    <dbReference type="NCBI Taxonomy" id="2497753"/>
    <lineage>
        <taxon>Bacteria</taxon>
        <taxon>Bacillati</taxon>
        <taxon>Actinomycetota</taxon>
        <taxon>Actinomycetes</taxon>
        <taxon>Geodermatophilales</taxon>
        <taxon>Geodermatophilaceae</taxon>
        <taxon>Goekera</taxon>
    </lineage>
</organism>
<dbReference type="GO" id="GO:0006635">
    <property type="term" value="P:fatty acid beta-oxidation"/>
    <property type="evidence" value="ECO:0007669"/>
    <property type="project" value="TreeGrafter"/>
</dbReference>
<comment type="caution">
    <text evidence="2">The sequence shown here is derived from an EMBL/GenBank/DDBJ whole genome shotgun (WGS) entry which is preliminary data.</text>
</comment>
<dbReference type="InterPro" id="IPR029045">
    <property type="entry name" value="ClpP/crotonase-like_dom_sf"/>
</dbReference>
<dbReference type="GO" id="GO:0004165">
    <property type="term" value="F:delta(3)-delta(2)-enoyl-CoA isomerase activity"/>
    <property type="evidence" value="ECO:0007669"/>
    <property type="project" value="TreeGrafter"/>
</dbReference>
<dbReference type="PANTHER" id="PTHR11941:SF75">
    <property type="entry name" value="ENOYL-COA HYDRATASE_ISOMERASE FAMILY PROTEIN"/>
    <property type="match status" value="1"/>
</dbReference>
<evidence type="ECO:0000313" key="2">
    <source>
        <dbReference type="EMBL" id="NEL53764.1"/>
    </source>
</evidence>
<gene>
    <name evidence="2" type="ORF">G1H19_07080</name>
</gene>
<name>A0A7K3WBL0_9ACTN</name>
<sequence length="218" mass="22678">MPQLTRQDDVWTLDLGDDENRFGHGWLDEVGAHLDQVEAAGGPAALVTTGTGKFFSNGLDLDWLLGHPEDHAGYVARVHRLLARVLTLPVPTVAAVNGHAFGAGAMLAVAHDQRVMRTDRGFICLPEVHIGIPFTPGMAALLQGAFDPRTARTAMFTGHRYGGPEALAAGIVDAVAEADALRASATALVAPHTGTAGATLGSIKAVVHARASAALLSD</sequence>
<dbReference type="Proteomes" id="UP000470470">
    <property type="component" value="Unassembled WGS sequence"/>
</dbReference>